<evidence type="ECO:0000256" key="1">
    <source>
        <dbReference type="ARBA" id="ARBA00023015"/>
    </source>
</evidence>
<dbReference type="EMBL" id="BIFH01000016">
    <property type="protein sequence ID" value="GCD94702.1"/>
    <property type="molecule type" value="Genomic_DNA"/>
</dbReference>
<evidence type="ECO:0000313" key="7">
    <source>
        <dbReference type="Proteomes" id="UP000286931"/>
    </source>
</evidence>
<dbReference type="AlphaFoldDB" id="A0A401YJA4"/>
<dbReference type="Proteomes" id="UP000286931">
    <property type="component" value="Unassembled WGS sequence"/>
</dbReference>
<accession>A0A401YJA4</accession>
<organism evidence="6 7">
    <name type="scientific">Embleya hyalina</name>
    <dbReference type="NCBI Taxonomy" id="516124"/>
    <lineage>
        <taxon>Bacteria</taxon>
        <taxon>Bacillati</taxon>
        <taxon>Actinomycetota</taxon>
        <taxon>Actinomycetes</taxon>
        <taxon>Kitasatosporales</taxon>
        <taxon>Streptomycetaceae</taxon>
        <taxon>Embleya</taxon>
    </lineage>
</organism>
<protein>
    <submittedName>
        <fullName evidence="6">TetR family transcriptional regulator</fullName>
    </submittedName>
</protein>
<evidence type="ECO:0000256" key="4">
    <source>
        <dbReference type="PROSITE-ProRule" id="PRU00335"/>
    </source>
</evidence>
<dbReference type="GO" id="GO:0000976">
    <property type="term" value="F:transcription cis-regulatory region binding"/>
    <property type="evidence" value="ECO:0007669"/>
    <property type="project" value="TreeGrafter"/>
</dbReference>
<dbReference type="Pfam" id="PF00440">
    <property type="entry name" value="TetR_N"/>
    <property type="match status" value="1"/>
</dbReference>
<dbReference type="PROSITE" id="PS50977">
    <property type="entry name" value="HTH_TETR_2"/>
    <property type="match status" value="1"/>
</dbReference>
<dbReference type="InterPro" id="IPR050109">
    <property type="entry name" value="HTH-type_TetR-like_transc_reg"/>
</dbReference>
<keyword evidence="3" id="KW-0804">Transcription</keyword>
<feature type="DNA-binding region" description="H-T-H motif" evidence="4">
    <location>
        <begin position="26"/>
        <end position="45"/>
    </location>
</feature>
<dbReference type="InterPro" id="IPR009057">
    <property type="entry name" value="Homeodomain-like_sf"/>
</dbReference>
<dbReference type="RefSeq" id="WP_160161376.1">
    <property type="nucleotide sequence ID" value="NZ_BIFH01000016.1"/>
</dbReference>
<dbReference type="OrthoDB" id="3469831at2"/>
<proteinExistence type="predicted"/>
<dbReference type="Gene3D" id="1.10.357.10">
    <property type="entry name" value="Tetracycline Repressor, domain 2"/>
    <property type="match status" value="1"/>
</dbReference>
<evidence type="ECO:0000259" key="5">
    <source>
        <dbReference type="PROSITE" id="PS50977"/>
    </source>
</evidence>
<evidence type="ECO:0000256" key="3">
    <source>
        <dbReference type="ARBA" id="ARBA00023163"/>
    </source>
</evidence>
<evidence type="ECO:0000256" key="2">
    <source>
        <dbReference type="ARBA" id="ARBA00023125"/>
    </source>
</evidence>
<keyword evidence="2 4" id="KW-0238">DNA-binding</keyword>
<comment type="caution">
    <text evidence="6">The sequence shown here is derived from an EMBL/GenBank/DDBJ whole genome shotgun (WGS) entry which is preliminary data.</text>
</comment>
<dbReference type="PANTHER" id="PTHR30055:SF234">
    <property type="entry name" value="HTH-TYPE TRANSCRIPTIONAL REGULATOR BETI"/>
    <property type="match status" value="1"/>
</dbReference>
<feature type="domain" description="HTH tetR-type" evidence="5">
    <location>
        <begin position="3"/>
        <end position="63"/>
    </location>
</feature>
<evidence type="ECO:0000313" key="6">
    <source>
        <dbReference type="EMBL" id="GCD94702.1"/>
    </source>
</evidence>
<dbReference type="SUPFAM" id="SSF46689">
    <property type="entry name" value="Homeodomain-like"/>
    <property type="match status" value="1"/>
</dbReference>
<reference evidence="6 7" key="1">
    <citation type="submission" date="2018-12" db="EMBL/GenBank/DDBJ databases">
        <title>Draft genome sequence of Embleya hyalina NBRC 13850T.</title>
        <authorList>
            <person name="Komaki H."/>
            <person name="Hosoyama A."/>
            <person name="Kimura A."/>
            <person name="Ichikawa N."/>
            <person name="Tamura T."/>
        </authorList>
    </citation>
    <scope>NUCLEOTIDE SEQUENCE [LARGE SCALE GENOMIC DNA]</scope>
    <source>
        <strain evidence="6 7">NBRC 13850</strain>
    </source>
</reference>
<dbReference type="PANTHER" id="PTHR30055">
    <property type="entry name" value="HTH-TYPE TRANSCRIPTIONAL REGULATOR RUTR"/>
    <property type="match status" value="1"/>
</dbReference>
<name>A0A401YJA4_9ACTN</name>
<dbReference type="GO" id="GO:0003700">
    <property type="term" value="F:DNA-binding transcription factor activity"/>
    <property type="evidence" value="ECO:0007669"/>
    <property type="project" value="TreeGrafter"/>
</dbReference>
<keyword evidence="1" id="KW-0805">Transcription regulation</keyword>
<gene>
    <name evidence="6" type="ORF">EHYA_02371</name>
</gene>
<keyword evidence="7" id="KW-1185">Reference proteome</keyword>
<dbReference type="InterPro" id="IPR001647">
    <property type="entry name" value="HTH_TetR"/>
</dbReference>
<dbReference type="PRINTS" id="PR00455">
    <property type="entry name" value="HTHTETR"/>
</dbReference>
<sequence>MYAEEGRRLIDASFRVVERTGGLDPTMRDILRESGLSNQAFYRHFRSKDELLVALLDDGRRRAAADGAAYPDHRMSAADDVAGRVVAWIEGIVARAGDPVSAARTRSFMAHQDRLAELFPAEQRDSVEAMIRPLREAPAGAMRRPTRSRCTG</sequence>